<evidence type="ECO:0008006" key="4">
    <source>
        <dbReference type="Google" id="ProtNLM"/>
    </source>
</evidence>
<dbReference type="RefSeq" id="WP_110996964.1">
    <property type="nucleotide sequence ID" value="NZ_QKTW01000002.1"/>
</dbReference>
<feature type="transmembrane region" description="Helical" evidence="1">
    <location>
        <begin position="381"/>
        <end position="402"/>
    </location>
</feature>
<dbReference type="Proteomes" id="UP000248745">
    <property type="component" value="Unassembled WGS sequence"/>
</dbReference>
<keyword evidence="1" id="KW-0812">Transmembrane</keyword>
<dbReference type="OrthoDB" id="2827525at2"/>
<comment type="caution">
    <text evidence="2">The sequence shown here is derived from an EMBL/GenBank/DDBJ whole genome shotgun (WGS) entry which is preliminary data.</text>
</comment>
<evidence type="ECO:0000256" key="1">
    <source>
        <dbReference type="SAM" id="Phobius"/>
    </source>
</evidence>
<reference evidence="2 3" key="1">
    <citation type="submission" date="2018-06" db="EMBL/GenBank/DDBJ databases">
        <title>Mucibacter soli gen. nov., sp. nov., a new member of the family Chitinophagaceae producing mucin.</title>
        <authorList>
            <person name="Kim M.-K."/>
            <person name="Park S."/>
            <person name="Kim T.-S."/>
            <person name="Joung Y."/>
            <person name="Han J.-H."/>
            <person name="Kim S.B."/>
        </authorList>
    </citation>
    <scope>NUCLEOTIDE SEQUENCE [LARGE SCALE GENOMIC DNA]</scope>
    <source>
        <strain evidence="2 3">R1-15</strain>
    </source>
</reference>
<accession>A0A2W2B3Z1</accession>
<feature type="transmembrane region" description="Helical" evidence="1">
    <location>
        <begin position="238"/>
        <end position="258"/>
    </location>
</feature>
<keyword evidence="3" id="KW-1185">Reference proteome</keyword>
<keyword evidence="1" id="KW-1133">Transmembrane helix</keyword>
<feature type="transmembrane region" description="Helical" evidence="1">
    <location>
        <begin position="181"/>
        <end position="199"/>
    </location>
</feature>
<dbReference type="EMBL" id="QKTW01000002">
    <property type="protein sequence ID" value="PZF74758.1"/>
    <property type="molecule type" value="Genomic_DNA"/>
</dbReference>
<feature type="transmembrane region" description="Helical" evidence="1">
    <location>
        <begin position="77"/>
        <end position="96"/>
    </location>
</feature>
<name>A0A2W2B3Z1_9BACT</name>
<keyword evidence="1" id="KW-0472">Membrane</keyword>
<gene>
    <name evidence="2" type="ORF">DN068_00750</name>
</gene>
<feature type="transmembrane region" description="Helical" evidence="1">
    <location>
        <begin position="313"/>
        <end position="335"/>
    </location>
</feature>
<protein>
    <recommendedName>
        <fullName evidence="4">Cytochrome oxidase subunit I profile domain-containing protein</fullName>
    </recommendedName>
</protein>
<feature type="transmembrane region" description="Helical" evidence="1">
    <location>
        <begin position="278"/>
        <end position="307"/>
    </location>
</feature>
<feature type="transmembrane region" description="Helical" evidence="1">
    <location>
        <begin position="347"/>
        <end position="375"/>
    </location>
</feature>
<feature type="transmembrane region" description="Helical" evidence="1">
    <location>
        <begin position="46"/>
        <end position="65"/>
    </location>
</feature>
<feature type="transmembrane region" description="Helical" evidence="1">
    <location>
        <begin position="7"/>
        <end position="26"/>
    </location>
</feature>
<feature type="transmembrane region" description="Helical" evidence="1">
    <location>
        <begin position="136"/>
        <end position="161"/>
    </location>
</feature>
<evidence type="ECO:0000313" key="3">
    <source>
        <dbReference type="Proteomes" id="UP000248745"/>
    </source>
</evidence>
<evidence type="ECO:0000313" key="2">
    <source>
        <dbReference type="EMBL" id="PZF74758.1"/>
    </source>
</evidence>
<dbReference type="AlphaFoldDB" id="A0A2W2B3Z1"/>
<feature type="transmembrane region" description="Helical" evidence="1">
    <location>
        <begin position="211"/>
        <end position="232"/>
    </location>
</feature>
<organism evidence="2 3">
    <name type="scientific">Taibaiella soli</name>
    <dbReference type="NCBI Taxonomy" id="1649169"/>
    <lineage>
        <taxon>Bacteria</taxon>
        <taxon>Pseudomonadati</taxon>
        <taxon>Bacteroidota</taxon>
        <taxon>Chitinophagia</taxon>
        <taxon>Chitinophagales</taxon>
        <taxon>Chitinophagaceae</taxon>
        <taxon>Taibaiella</taxon>
    </lineage>
</organism>
<proteinExistence type="predicted"/>
<feature type="transmembrane region" description="Helical" evidence="1">
    <location>
        <begin position="102"/>
        <end position="124"/>
    </location>
</feature>
<sequence length="413" mass="45814">MINQRNKWLAVAIFNLLVVALLGLTLRSKILFSIPGIDFGNLLQAHSHFAFGGWITLCLFILMVYEILPAEKARRKIYQWLLFGTAFSATGMLFSFPFQGYGAVSICCSTLFIFVSYIFSWCFARDVLKTERGDGVILLSITAVICFAISSVGPFTLAYILATHKAGMSLYKDSVYTYLHFQYNGFFTLAVVALFINYFRLQFSEHTKKQFRRFVIVLTLSVAPTLFLSFLWHPANTIIRLIAYLGCVLLAATLVFFFKAFNTIKKNGLSITNPVAKVVGIISWIAFALKTAVQIGIAVPAIGHAVFGDRPIIIGYLHLVMLGFLTLFLLFYLMNLGFFSGSKTFKAGIIIFSAAVIANEVFLMAQGLTAMIMIGSTIYPLLLWFAAIGLTTGAALIALPALKNFKSKLQARN</sequence>